<dbReference type="FunFam" id="1.10.3080.10:FF:000013">
    <property type="entry name" value="Voltage-gated chloride channel (ClcA)"/>
    <property type="match status" value="1"/>
</dbReference>
<evidence type="ECO:0000256" key="5">
    <source>
        <dbReference type="ARBA" id="ARBA00023065"/>
    </source>
</evidence>
<comment type="similarity">
    <text evidence="8">Belongs to the chloride channel (TC 2.A.49) family.</text>
</comment>
<accession>A0A4V2K7N3</accession>
<feature type="transmembrane region" description="Helical" evidence="8">
    <location>
        <begin position="614"/>
        <end position="635"/>
    </location>
</feature>
<keyword evidence="7 8" id="KW-0868">Chloride</keyword>
<organism evidence="10 11">
    <name type="scientific">Dichomitus squalens</name>
    <dbReference type="NCBI Taxonomy" id="114155"/>
    <lineage>
        <taxon>Eukaryota</taxon>
        <taxon>Fungi</taxon>
        <taxon>Dikarya</taxon>
        <taxon>Basidiomycota</taxon>
        <taxon>Agaricomycotina</taxon>
        <taxon>Agaricomycetes</taxon>
        <taxon>Polyporales</taxon>
        <taxon>Polyporaceae</taxon>
        <taxon>Dichomitus</taxon>
    </lineage>
</organism>
<feature type="compositionally biased region" description="Polar residues" evidence="9">
    <location>
        <begin position="1"/>
        <end position="12"/>
    </location>
</feature>
<keyword evidence="6 8" id="KW-0472">Membrane</keyword>
<evidence type="ECO:0000256" key="9">
    <source>
        <dbReference type="SAM" id="MobiDB-lite"/>
    </source>
</evidence>
<keyword evidence="4 8" id="KW-1133">Transmembrane helix</keyword>
<sequence>MPLRKSPSNPALNTVDEEGPSGPLSGPATIEWRRQRLLQIGSSSGAASGFEHVADETSSLRPTLEARAASYGTLPSTARADASKSTFRSRHALRALPSLFIPKGRHTSPPTPGTQTPRSISFRNSTYFASQRPISAYDKPVIGQEETEREGAVNTNGIRVWYSSFTSIDWLHDAIKDSARQSALRRRKSKRGILRRQFDRSIGWVAVTIIGFLTAIIAFLIVRSEQWLFDIKEGYCTTSIWKAKRFCCPVQDDDTLLKRALPSFVTLTAAQDCPAWRPWGEYFAPVASSADWLEVEAIEYTVYTVIAISLAVISSLLTIYLTASTSFVTRKDSGVLSSTFAAGDDAKSSTNPPAPARKVLFYAAGSGIPEIKTILSGFVIHGYLGGRTLFTKAVGLALSVASGLSLGKEGPFVHIASCVGNIVSRFFSKYETNEGKRRGILSAACAAGVAVAFGAPIGGVLFSLEEVSYFFPAKVMWRSFFCAMVAAVTLRFLDPFGSGKLVLFQVTYDKDWHAYELFPFLLLGVFGGVYGAYFSKLNYRWSRHVRNGTWLGKHPVIEVILVTLVTALLSFLNPYTRMGGTELVYNLFAECRDGSANTHSGLCVLNPPTQAVSVIYAIFVALVVKGVLTIVTFGIKVPAGIFIPTLGVGACAGRILGILVQWMQFSYPDSAAFSVCKGDLNCVIPGLYAMVGAAATLSGVTRTTVSLAVIMFELTDTLTYAVPVMLAVLVAKTVADALEPKGIYDLVINLSQLPYLDAKHEYIWGPYQMSDVTDRDVEAIRLDQPNTVKSLRDQLQKLVDSGNSDSGFPILKADDDGLRMVGYIGANELEHALSIVADDPDEVISFHAAGPHGHFPLASSVSSLAETGSNALGLDPYDFSCYMDQAPLTVQDNSPLELVQQFFTKLGARYVVVTDSDGHYQGVIDKKTWLAFLDELEHKSG</sequence>
<feature type="region of interest" description="Disordered" evidence="9">
    <location>
        <begin position="1"/>
        <end position="28"/>
    </location>
</feature>
<dbReference type="Proteomes" id="UP000292082">
    <property type="component" value="Unassembled WGS sequence"/>
</dbReference>
<evidence type="ECO:0000256" key="3">
    <source>
        <dbReference type="ARBA" id="ARBA00022692"/>
    </source>
</evidence>
<evidence type="ECO:0000256" key="1">
    <source>
        <dbReference type="ARBA" id="ARBA00004141"/>
    </source>
</evidence>
<keyword evidence="3 8" id="KW-0812">Transmembrane</keyword>
<dbReference type="GO" id="GO:0005247">
    <property type="term" value="F:voltage-gated chloride channel activity"/>
    <property type="evidence" value="ECO:0007669"/>
    <property type="project" value="TreeGrafter"/>
</dbReference>
<dbReference type="InterPro" id="IPR001807">
    <property type="entry name" value="ClC"/>
</dbReference>
<dbReference type="Gene3D" id="1.10.3080.10">
    <property type="entry name" value="Clc chloride channel"/>
    <property type="match status" value="1"/>
</dbReference>
<comment type="caution">
    <text evidence="8">Lacks conserved residue(s) required for the propagation of feature annotation.</text>
</comment>
<dbReference type="GO" id="GO:0005886">
    <property type="term" value="C:plasma membrane"/>
    <property type="evidence" value="ECO:0007669"/>
    <property type="project" value="TreeGrafter"/>
</dbReference>
<evidence type="ECO:0000313" key="10">
    <source>
        <dbReference type="EMBL" id="TBU56808.1"/>
    </source>
</evidence>
<feature type="transmembrane region" description="Helical" evidence="8">
    <location>
        <begin position="554"/>
        <end position="572"/>
    </location>
</feature>
<dbReference type="GO" id="GO:0005769">
    <property type="term" value="C:early endosome"/>
    <property type="evidence" value="ECO:0007669"/>
    <property type="project" value="TreeGrafter"/>
</dbReference>
<dbReference type="CDD" id="cd03684">
    <property type="entry name" value="ClC_3_like"/>
    <property type="match status" value="1"/>
</dbReference>
<dbReference type="InterPro" id="IPR046342">
    <property type="entry name" value="CBS_dom_sf"/>
</dbReference>
<dbReference type="InterPro" id="IPR000644">
    <property type="entry name" value="CBS_dom"/>
</dbReference>
<dbReference type="SUPFAM" id="SSF54631">
    <property type="entry name" value="CBS-domain pair"/>
    <property type="match status" value="1"/>
</dbReference>
<dbReference type="AlphaFoldDB" id="A0A4V2K7N3"/>
<name>A0A4V2K7N3_9APHY</name>
<dbReference type="PANTHER" id="PTHR45711">
    <property type="entry name" value="CHLORIDE CHANNEL PROTEIN"/>
    <property type="match status" value="1"/>
</dbReference>
<proteinExistence type="inferred from homology"/>
<dbReference type="PANTHER" id="PTHR45711:SF6">
    <property type="entry name" value="CHLORIDE CHANNEL PROTEIN"/>
    <property type="match status" value="1"/>
</dbReference>
<evidence type="ECO:0000256" key="4">
    <source>
        <dbReference type="ARBA" id="ARBA00022989"/>
    </source>
</evidence>
<dbReference type="PRINTS" id="PR00762">
    <property type="entry name" value="CLCHANNEL"/>
</dbReference>
<dbReference type="GO" id="GO:0005794">
    <property type="term" value="C:Golgi apparatus"/>
    <property type="evidence" value="ECO:0007669"/>
    <property type="project" value="TreeGrafter"/>
</dbReference>
<protein>
    <recommendedName>
        <fullName evidence="8">Chloride channel protein</fullName>
    </recommendedName>
</protein>
<comment type="subcellular location">
    <subcellularLocation>
        <location evidence="1 8">Membrane</location>
        <topology evidence="1 8">Multi-pass membrane protein</topology>
    </subcellularLocation>
</comment>
<feature type="transmembrane region" description="Helical" evidence="8">
    <location>
        <begin position="300"/>
        <end position="321"/>
    </location>
</feature>
<feature type="transmembrane region" description="Helical" evidence="8">
    <location>
        <begin position="514"/>
        <end position="534"/>
    </location>
</feature>
<evidence type="ECO:0000256" key="8">
    <source>
        <dbReference type="RuleBase" id="RU361221"/>
    </source>
</evidence>
<keyword evidence="2 8" id="KW-0813">Transport</keyword>
<gene>
    <name evidence="10" type="ORF">BD310DRAFT_881848</name>
</gene>
<dbReference type="PROSITE" id="PS51371">
    <property type="entry name" value="CBS"/>
    <property type="match status" value="1"/>
</dbReference>
<dbReference type="EMBL" id="ML145145">
    <property type="protein sequence ID" value="TBU56808.1"/>
    <property type="molecule type" value="Genomic_DNA"/>
</dbReference>
<keyword evidence="5 8" id="KW-0406">Ion transport</keyword>
<evidence type="ECO:0000256" key="7">
    <source>
        <dbReference type="ARBA" id="ARBA00023214"/>
    </source>
</evidence>
<dbReference type="InterPro" id="IPR014743">
    <property type="entry name" value="Cl-channel_core"/>
</dbReference>
<reference evidence="10 11" key="1">
    <citation type="submission" date="2019-01" db="EMBL/GenBank/DDBJ databases">
        <title>Draft genome sequences of three monokaryotic isolates of the white-rot basidiomycete fungus Dichomitus squalens.</title>
        <authorList>
            <consortium name="DOE Joint Genome Institute"/>
            <person name="Lopez S.C."/>
            <person name="Andreopoulos B."/>
            <person name="Pangilinan J."/>
            <person name="Lipzen A."/>
            <person name="Riley R."/>
            <person name="Ahrendt S."/>
            <person name="Ng V."/>
            <person name="Barry K."/>
            <person name="Daum C."/>
            <person name="Grigoriev I.V."/>
            <person name="Hilden K.S."/>
            <person name="Makela M.R."/>
            <person name="de Vries R.P."/>
        </authorList>
    </citation>
    <scope>NUCLEOTIDE SEQUENCE [LARGE SCALE GENOMIC DNA]</scope>
    <source>
        <strain evidence="10 11">CBS 464.89</strain>
    </source>
</reference>
<dbReference type="Pfam" id="PF00654">
    <property type="entry name" value="Voltage_CLC"/>
    <property type="match status" value="1"/>
</dbReference>
<evidence type="ECO:0000313" key="11">
    <source>
        <dbReference type="Proteomes" id="UP000292082"/>
    </source>
</evidence>
<evidence type="ECO:0000256" key="6">
    <source>
        <dbReference type="ARBA" id="ARBA00023136"/>
    </source>
</evidence>
<dbReference type="SUPFAM" id="SSF81340">
    <property type="entry name" value="Clc chloride channel"/>
    <property type="match status" value="1"/>
</dbReference>
<feature type="region of interest" description="Disordered" evidence="9">
    <location>
        <begin position="101"/>
        <end position="120"/>
    </location>
</feature>
<keyword evidence="11" id="KW-1185">Reference proteome</keyword>
<feature type="transmembrane region" description="Helical" evidence="8">
    <location>
        <begin position="440"/>
        <end position="463"/>
    </location>
</feature>
<evidence type="ECO:0000256" key="2">
    <source>
        <dbReference type="ARBA" id="ARBA00022448"/>
    </source>
</evidence>
<feature type="transmembrane region" description="Helical" evidence="8">
    <location>
        <begin position="201"/>
        <end position="222"/>
    </location>
</feature>
<feature type="transmembrane region" description="Helical" evidence="8">
    <location>
        <begin position="641"/>
        <end position="660"/>
    </location>
</feature>